<keyword evidence="4 8" id="KW-0418">Kinase</keyword>
<keyword evidence="5 8" id="KW-0067">ATP-binding</keyword>
<dbReference type="InterPro" id="IPR027417">
    <property type="entry name" value="P-loop_NTPase"/>
</dbReference>
<comment type="catalytic activity">
    <reaction evidence="6 8">
        <text>dCMP + ATP = dCDP + ADP</text>
        <dbReference type="Rhea" id="RHEA:25094"/>
        <dbReference type="ChEBI" id="CHEBI:30616"/>
        <dbReference type="ChEBI" id="CHEBI:57566"/>
        <dbReference type="ChEBI" id="CHEBI:58593"/>
        <dbReference type="ChEBI" id="CHEBI:456216"/>
        <dbReference type="EC" id="2.7.4.25"/>
    </reaction>
</comment>
<name>A0ABW3GNI4_9PROT</name>
<dbReference type="PANTHER" id="PTHR21299">
    <property type="entry name" value="CYTIDYLATE KINASE/PANTOATE-BETA-ALANINE LIGASE"/>
    <property type="match status" value="1"/>
</dbReference>
<dbReference type="EMBL" id="JBHTJW010000002">
    <property type="protein sequence ID" value="MFD0930194.1"/>
    <property type="molecule type" value="Genomic_DNA"/>
</dbReference>
<evidence type="ECO:0000256" key="3">
    <source>
        <dbReference type="ARBA" id="ARBA00022741"/>
    </source>
</evidence>
<comment type="catalytic activity">
    <reaction evidence="7 8">
        <text>CMP + ATP = CDP + ADP</text>
        <dbReference type="Rhea" id="RHEA:11600"/>
        <dbReference type="ChEBI" id="CHEBI:30616"/>
        <dbReference type="ChEBI" id="CHEBI:58069"/>
        <dbReference type="ChEBI" id="CHEBI:60377"/>
        <dbReference type="ChEBI" id="CHEBI:456216"/>
        <dbReference type="EC" id="2.7.4.25"/>
    </reaction>
</comment>
<dbReference type="NCBIfam" id="TIGR00017">
    <property type="entry name" value="cmk"/>
    <property type="match status" value="1"/>
</dbReference>
<protein>
    <recommendedName>
        <fullName evidence="8">Cytidylate kinase</fullName>
        <shortName evidence="8">CK</shortName>
        <ecNumber evidence="8">2.7.4.25</ecNumber>
    </recommendedName>
    <alternativeName>
        <fullName evidence="8">Cytidine monophosphate kinase</fullName>
        <shortName evidence="8">CMP kinase</shortName>
    </alternativeName>
</protein>
<dbReference type="Pfam" id="PF02224">
    <property type="entry name" value="Cytidylate_kin"/>
    <property type="match status" value="1"/>
</dbReference>
<evidence type="ECO:0000313" key="11">
    <source>
        <dbReference type="Proteomes" id="UP001597106"/>
    </source>
</evidence>
<dbReference type="CDD" id="cd02020">
    <property type="entry name" value="CMPK"/>
    <property type="match status" value="1"/>
</dbReference>
<evidence type="ECO:0000256" key="5">
    <source>
        <dbReference type="ARBA" id="ARBA00022840"/>
    </source>
</evidence>
<evidence type="ECO:0000256" key="8">
    <source>
        <dbReference type="HAMAP-Rule" id="MF_00238"/>
    </source>
</evidence>
<dbReference type="Proteomes" id="UP001597106">
    <property type="component" value="Unassembled WGS sequence"/>
</dbReference>
<keyword evidence="2 8" id="KW-0808">Transferase</keyword>
<evidence type="ECO:0000256" key="7">
    <source>
        <dbReference type="ARBA" id="ARBA00048478"/>
    </source>
</evidence>
<proteinExistence type="inferred from homology"/>
<comment type="subcellular location">
    <subcellularLocation>
        <location evidence="8">Cytoplasm</location>
    </subcellularLocation>
</comment>
<evidence type="ECO:0000313" key="10">
    <source>
        <dbReference type="EMBL" id="MFD0930194.1"/>
    </source>
</evidence>
<feature type="domain" description="Cytidylate kinase" evidence="9">
    <location>
        <begin position="9"/>
        <end position="218"/>
    </location>
</feature>
<evidence type="ECO:0000256" key="6">
    <source>
        <dbReference type="ARBA" id="ARBA00047615"/>
    </source>
</evidence>
<comment type="similarity">
    <text evidence="1 8">Belongs to the cytidylate kinase family. Type 1 subfamily.</text>
</comment>
<accession>A0ABW3GNI4</accession>
<dbReference type="Gene3D" id="3.40.50.300">
    <property type="entry name" value="P-loop containing nucleotide triphosphate hydrolases"/>
    <property type="match status" value="1"/>
</dbReference>
<dbReference type="RefSeq" id="WP_379076287.1">
    <property type="nucleotide sequence ID" value="NZ_JBHTJW010000002.1"/>
</dbReference>
<feature type="binding site" evidence="8">
    <location>
        <begin position="13"/>
        <end position="21"/>
    </location>
    <ligand>
        <name>ATP</name>
        <dbReference type="ChEBI" id="CHEBI:30616"/>
    </ligand>
</feature>
<dbReference type="EC" id="2.7.4.25" evidence="8"/>
<reference evidence="11" key="1">
    <citation type="journal article" date="2019" name="Int. J. Syst. Evol. Microbiol.">
        <title>The Global Catalogue of Microorganisms (GCM) 10K type strain sequencing project: providing services to taxonomists for standard genome sequencing and annotation.</title>
        <authorList>
            <consortium name="The Broad Institute Genomics Platform"/>
            <consortium name="The Broad Institute Genome Sequencing Center for Infectious Disease"/>
            <person name="Wu L."/>
            <person name="Ma J."/>
        </authorList>
    </citation>
    <scope>NUCLEOTIDE SEQUENCE [LARGE SCALE GENOMIC DNA]</scope>
    <source>
        <strain evidence="11">CCUG 59685</strain>
    </source>
</reference>
<dbReference type="InterPro" id="IPR003136">
    <property type="entry name" value="Cytidylate_kin"/>
</dbReference>
<sequence length="224" mass="24352">MNNPLSPVIAIDGPSASGKGSVAERVATHFGFHYLDSGAIYRLLAYAAAQQAVAWSNADALADIATQMQIKFEHGQAYLNGEQVSHHIRTEEMGKGASEVAVHPAVRTALLQTQRNFRQAPGLVGDGRDIGSVIFPDAGLKIFLTAAVETRAKRRYDQLIQRGDHADYALILADLQQRDLRDSQRAVAPLKQLPDAVLLDTTDINIEQAVNIIIEAFKKAAQTK</sequence>
<keyword evidence="3 8" id="KW-0547">Nucleotide-binding</keyword>
<dbReference type="GO" id="GO:0016301">
    <property type="term" value="F:kinase activity"/>
    <property type="evidence" value="ECO:0007669"/>
    <property type="project" value="UniProtKB-KW"/>
</dbReference>
<keyword evidence="11" id="KW-1185">Reference proteome</keyword>
<keyword evidence="8" id="KW-0963">Cytoplasm</keyword>
<dbReference type="HAMAP" id="MF_00238">
    <property type="entry name" value="Cytidyl_kinase_type1"/>
    <property type="match status" value="1"/>
</dbReference>
<dbReference type="PANTHER" id="PTHR21299:SF2">
    <property type="entry name" value="CYTIDYLATE KINASE"/>
    <property type="match status" value="1"/>
</dbReference>
<evidence type="ECO:0000256" key="1">
    <source>
        <dbReference type="ARBA" id="ARBA00009427"/>
    </source>
</evidence>
<dbReference type="InterPro" id="IPR011994">
    <property type="entry name" value="Cytidylate_kinase_dom"/>
</dbReference>
<evidence type="ECO:0000259" key="9">
    <source>
        <dbReference type="Pfam" id="PF02224"/>
    </source>
</evidence>
<evidence type="ECO:0000256" key="4">
    <source>
        <dbReference type="ARBA" id="ARBA00022777"/>
    </source>
</evidence>
<organism evidence="10 11">
    <name type="scientific">Methylophilus glucosoxydans</name>
    <dbReference type="NCBI Taxonomy" id="752553"/>
    <lineage>
        <taxon>Bacteria</taxon>
        <taxon>Pseudomonadati</taxon>
        <taxon>Pseudomonadota</taxon>
        <taxon>Betaproteobacteria</taxon>
        <taxon>Nitrosomonadales</taxon>
        <taxon>Methylophilaceae</taxon>
        <taxon>Methylophilus</taxon>
    </lineage>
</organism>
<dbReference type="SUPFAM" id="SSF52540">
    <property type="entry name" value="P-loop containing nucleoside triphosphate hydrolases"/>
    <property type="match status" value="1"/>
</dbReference>
<gene>
    <name evidence="8 10" type="primary">cmk</name>
    <name evidence="10" type="ORF">ACFQ1T_10450</name>
</gene>
<comment type="caution">
    <text evidence="10">The sequence shown here is derived from an EMBL/GenBank/DDBJ whole genome shotgun (WGS) entry which is preliminary data.</text>
</comment>
<evidence type="ECO:0000256" key="2">
    <source>
        <dbReference type="ARBA" id="ARBA00022679"/>
    </source>
</evidence>